<feature type="site" description="Contributes to substrate recognition" evidence="9">
    <location>
        <position position="104"/>
    </location>
</feature>
<feature type="site" description="Stabilizes the phosphoryl group" evidence="9">
    <location>
        <position position="105"/>
    </location>
</feature>
<feature type="site" description="Stabilizes the phosphoryl group" evidence="9">
    <location>
        <position position="57"/>
    </location>
</feature>
<evidence type="ECO:0000256" key="3">
    <source>
        <dbReference type="ARBA" id="ARBA00022723"/>
    </source>
</evidence>
<protein>
    <recommendedName>
        <fullName evidence="6 7">D,D-heptose 1,7-bisphosphate phosphatase</fullName>
        <ecNumber evidence="7">3.1.3.-</ecNumber>
    </recommendedName>
</protein>
<evidence type="ECO:0000256" key="5">
    <source>
        <dbReference type="ARBA" id="ARBA00023277"/>
    </source>
</evidence>
<feature type="binding site" evidence="10">
    <location>
        <position position="101"/>
    </location>
    <ligand>
        <name>Zn(2+)</name>
        <dbReference type="ChEBI" id="CHEBI:29105"/>
    </ligand>
</feature>
<dbReference type="InterPro" id="IPR004446">
    <property type="entry name" value="Heptose_bisP_phosphatase"/>
</dbReference>
<keyword evidence="3 10" id="KW-0479">Metal-binding</keyword>
<accession>A0A3M9MUL9</accession>
<dbReference type="Proteomes" id="UP000272117">
    <property type="component" value="Unassembled WGS sequence"/>
</dbReference>
<feature type="binding site" evidence="10">
    <location>
        <position position="93"/>
    </location>
    <ligand>
        <name>Zn(2+)</name>
        <dbReference type="ChEBI" id="CHEBI:29105"/>
    </ligand>
</feature>
<evidence type="ECO:0000313" key="11">
    <source>
        <dbReference type="EMBL" id="RNI29221.1"/>
    </source>
</evidence>
<dbReference type="PANTHER" id="PTHR42891">
    <property type="entry name" value="D-GLYCERO-BETA-D-MANNO-HEPTOSE-1,7-BISPHOSPHATE 7-PHOSPHATASE"/>
    <property type="match status" value="1"/>
</dbReference>
<keyword evidence="2 7" id="KW-0963">Cytoplasm</keyword>
<keyword evidence="5 7" id="KW-0119">Carbohydrate metabolism</keyword>
<dbReference type="GO" id="GO:0046872">
    <property type="term" value="F:metal ion binding"/>
    <property type="evidence" value="ECO:0007669"/>
    <property type="project" value="UniProtKB-KW"/>
</dbReference>
<dbReference type="AlphaFoldDB" id="A0A3M9MUL9"/>
<dbReference type="PIRSF" id="PIRSF004682">
    <property type="entry name" value="GmhB"/>
    <property type="match status" value="1"/>
</dbReference>
<dbReference type="PANTHER" id="PTHR42891:SF1">
    <property type="entry name" value="D-GLYCERO-BETA-D-MANNO-HEPTOSE-1,7-BISPHOSPHATE 7-PHOSPHATASE"/>
    <property type="match status" value="1"/>
</dbReference>
<dbReference type="OrthoDB" id="9813880at2"/>
<dbReference type="EMBL" id="RJJD01000003">
    <property type="protein sequence ID" value="RNI29221.1"/>
    <property type="molecule type" value="Genomic_DNA"/>
</dbReference>
<dbReference type="Gene3D" id="3.40.50.1000">
    <property type="entry name" value="HAD superfamily/HAD-like"/>
    <property type="match status" value="1"/>
</dbReference>
<keyword evidence="10" id="KW-0862">Zinc</keyword>
<dbReference type="GO" id="GO:0016791">
    <property type="term" value="F:phosphatase activity"/>
    <property type="evidence" value="ECO:0007669"/>
    <property type="project" value="InterPro"/>
</dbReference>
<evidence type="ECO:0000256" key="7">
    <source>
        <dbReference type="PIRNR" id="PIRNR004682"/>
    </source>
</evidence>
<feature type="binding site" evidence="10">
    <location>
        <position position="15"/>
    </location>
    <ligand>
        <name>Mg(2+)</name>
        <dbReference type="ChEBI" id="CHEBI:18420"/>
    </ligand>
</feature>
<dbReference type="NCBIfam" id="TIGR01662">
    <property type="entry name" value="HAD-SF-IIIA"/>
    <property type="match status" value="1"/>
</dbReference>
<dbReference type="InterPro" id="IPR006543">
    <property type="entry name" value="Histidinol-phos"/>
</dbReference>
<name>A0A3M9MUL9_9BACT</name>
<evidence type="ECO:0000256" key="4">
    <source>
        <dbReference type="ARBA" id="ARBA00022801"/>
    </source>
</evidence>
<dbReference type="GO" id="GO:0005975">
    <property type="term" value="P:carbohydrate metabolic process"/>
    <property type="evidence" value="ECO:0007669"/>
    <property type="project" value="InterPro"/>
</dbReference>
<evidence type="ECO:0000256" key="6">
    <source>
        <dbReference type="ARBA" id="ARBA00031828"/>
    </source>
</evidence>
<evidence type="ECO:0000256" key="10">
    <source>
        <dbReference type="PIRSR" id="PIRSR004682-4"/>
    </source>
</evidence>
<dbReference type="InterPro" id="IPR006549">
    <property type="entry name" value="HAD-SF_hydro_IIIA"/>
</dbReference>
<comment type="caution">
    <text evidence="11">The sequence shown here is derived from an EMBL/GenBank/DDBJ whole genome shotgun (WGS) entry which is preliminary data.</text>
</comment>
<keyword evidence="4 7" id="KW-0378">Hydrolase</keyword>
<dbReference type="Pfam" id="PF13242">
    <property type="entry name" value="Hydrolase_like"/>
    <property type="match status" value="1"/>
</dbReference>
<dbReference type="InterPro" id="IPR023214">
    <property type="entry name" value="HAD_sf"/>
</dbReference>
<dbReference type="CDD" id="cd07503">
    <property type="entry name" value="HAD_HisB-N"/>
    <property type="match status" value="1"/>
</dbReference>
<feature type="binding site" evidence="10">
    <location>
        <position position="13"/>
    </location>
    <ligand>
        <name>Mg(2+)</name>
        <dbReference type="ChEBI" id="CHEBI:18420"/>
    </ligand>
</feature>
<comment type="similarity">
    <text evidence="7">Belongs to the gmhB family.</text>
</comment>
<feature type="binding site" evidence="10">
    <location>
        <position position="130"/>
    </location>
    <ligand>
        <name>Mg(2+)</name>
        <dbReference type="ChEBI" id="CHEBI:18420"/>
    </ligand>
</feature>
<proteinExistence type="inferred from homology"/>
<feature type="active site" description="Proton donor" evidence="8">
    <location>
        <position position="13"/>
    </location>
</feature>
<dbReference type="EC" id="3.1.3.-" evidence="7"/>
<dbReference type="RefSeq" id="WP_123126281.1">
    <property type="nucleotide sequence ID" value="NZ_RJJD01000003.1"/>
</dbReference>
<dbReference type="NCBIfam" id="TIGR01656">
    <property type="entry name" value="Histidinol-ppas"/>
    <property type="match status" value="1"/>
</dbReference>
<keyword evidence="10" id="KW-0460">Magnesium</keyword>
<evidence type="ECO:0000256" key="9">
    <source>
        <dbReference type="PIRSR" id="PIRSR004682-3"/>
    </source>
</evidence>
<feature type="active site" description="Proton donor" evidence="8">
    <location>
        <position position="15"/>
    </location>
</feature>
<evidence type="ECO:0000313" key="12">
    <source>
        <dbReference type="Proteomes" id="UP000272117"/>
    </source>
</evidence>
<organism evidence="11 12">
    <name type="scientific">Rufibacter latericius</name>
    <dbReference type="NCBI Taxonomy" id="2487040"/>
    <lineage>
        <taxon>Bacteria</taxon>
        <taxon>Pseudomonadati</taxon>
        <taxon>Bacteroidota</taxon>
        <taxon>Cytophagia</taxon>
        <taxon>Cytophagales</taxon>
        <taxon>Hymenobacteraceae</taxon>
        <taxon>Rufibacter</taxon>
    </lineage>
</organism>
<evidence type="ECO:0000256" key="1">
    <source>
        <dbReference type="ARBA" id="ARBA00004496"/>
    </source>
</evidence>
<sequence length="174" mass="19879">MLSRNKLDTLFLDRDGVLNRKIDDGYVTNLEEIEILPGIPEFLSLAEKKFARIVVITNQRCVGREIITRDELEKINQKINELTGNRIAHFFYCPHLDEDHCPCRKPKNGLFLQATEKYPIDLKASWMVGDSETDLVPAKGLGLKTVFISNKESRFADVRVKDTQELLASFNLLA</sequence>
<keyword evidence="12" id="KW-1185">Reference proteome</keyword>
<evidence type="ECO:0000256" key="8">
    <source>
        <dbReference type="PIRSR" id="PIRSR004682-1"/>
    </source>
</evidence>
<feature type="binding site" evidence="10">
    <location>
        <position position="103"/>
    </location>
    <ligand>
        <name>Zn(2+)</name>
        <dbReference type="ChEBI" id="CHEBI:29105"/>
    </ligand>
</feature>
<comment type="subcellular location">
    <subcellularLocation>
        <location evidence="1 7">Cytoplasm</location>
    </subcellularLocation>
</comment>
<dbReference type="SUPFAM" id="SSF56784">
    <property type="entry name" value="HAD-like"/>
    <property type="match status" value="1"/>
</dbReference>
<comment type="cofactor">
    <cofactor evidence="10">
        <name>Mg(2+)</name>
        <dbReference type="ChEBI" id="CHEBI:18420"/>
    </cofactor>
</comment>
<dbReference type="InterPro" id="IPR036412">
    <property type="entry name" value="HAD-like_sf"/>
</dbReference>
<dbReference type="GO" id="GO:0005737">
    <property type="term" value="C:cytoplasm"/>
    <property type="evidence" value="ECO:0007669"/>
    <property type="project" value="UniProtKB-SubCell"/>
</dbReference>
<gene>
    <name evidence="11" type="ORF">EFB08_07315</name>
</gene>
<reference evidence="11 12" key="1">
    <citation type="submission" date="2018-11" db="EMBL/GenBank/DDBJ databases">
        <title>Rufibacter latericius sp. nov., isolated from water in Baiyang Lake.</title>
        <authorList>
            <person name="Yang Y."/>
        </authorList>
    </citation>
    <scope>NUCLEOTIDE SEQUENCE [LARGE SCALE GENOMIC DNA]</scope>
    <source>
        <strain evidence="11 12">R-22-1c-1</strain>
    </source>
</reference>
<feature type="binding site" evidence="10">
    <location>
        <position position="95"/>
    </location>
    <ligand>
        <name>Zn(2+)</name>
        <dbReference type="ChEBI" id="CHEBI:29105"/>
    </ligand>
</feature>
<comment type="cofactor">
    <cofactor evidence="10">
        <name>Zn(2+)</name>
        <dbReference type="ChEBI" id="CHEBI:29105"/>
    </cofactor>
</comment>
<evidence type="ECO:0000256" key="2">
    <source>
        <dbReference type="ARBA" id="ARBA00022490"/>
    </source>
</evidence>